<evidence type="ECO:0000313" key="2">
    <source>
        <dbReference type="Proteomes" id="UP001443914"/>
    </source>
</evidence>
<proteinExistence type="predicted"/>
<dbReference type="Proteomes" id="UP001443914">
    <property type="component" value="Unassembled WGS sequence"/>
</dbReference>
<dbReference type="EMBL" id="JBDFQZ010000012">
    <property type="protein sequence ID" value="KAK9673543.1"/>
    <property type="molecule type" value="Genomic_DNA"/>
</dbReference>
<accession>A0AAW1HBW3</accession>
<protein>
    <recommendedName>
        <fullName evidence="3">Protein FAR1-RELATED SEQUENCE</fullName>
    </recommendedName>
</protein>
<sequence>MMKITQCNLIHNHPTDPCNSSRMVSFRYISGYFKDGMLLNDAAGISIANNYNSLVLEGGGHENLPFNRSDLRNAVNKERRRGRIMGDAAELEDYFHRMKSCSHGFFFRIQRDDEGKLLNVFWVDARCRAMCKDFGDVITYDTTFLCNR</sequence>
<reference evidence="1" key="1">
    <citation type="submission" date="2024-03" db="EMBL/GenBank/DDBJ databases">
        <title>WGS assembly of Saponaria officinalis var. Norfolk2.</title>
        <authorList>
            <person name="Jenkins J."/>
            <person name="Shu S."/>
            <person name="Grimwood J."/>
            <person name="Barry K."/>
            <person name="Goodstein D."/>
            <person name="Schmutz J."/>
            <person name="Leebens-Mack J."/>
            <person name="Osbourn A."/>
        </authorList>
    </citation>
    <scope>NUCLEOTIDE SEQUENCE [LARGE SCALE GENOMIC DNA]</scope>
    <source>
        <strain evidence="1">JIC</strain>
    </source>
</reference>
<dbReference type="AlphaFoldDB" id="A0AAW1HBW3"/>
<organism evidence="1 2">
    <name type="scientific">Saponaria officinalis</name>
    <name type="common">Common soapwort</name>
    <name type="synonym">Lychnis saponaria</name>
    <dbReference type="NCBI Taxonomy" id="3572"/>
    <lineage>
        <taxon>Eukaryota</taxon>
        <taxon>Viridiplantae</taxon>
        <taxon>Streptophyta</taxon>
        <taxon>Embryophyta</taxon>
        <taxon>Tracheophyta</taxon>
        <taxon>Spermatophyta</taxon>
        <taxon>Magnoliopsida</taxon>
        <taxon>eudicotyledons</taxon>
        <taxon>Gunneridae</taxon>
        <taxon>Pentapetalae</taxon>
        <taxon>Caryophyllales</taxon>
        <taxon>Caryophyllaceae</taxon>
        <taxon>Caryophylleae</taxon>
        <taxon>Saponaria</taxon>
    </lineage>
</organism>
<dbReference type="PANTHER" id="PTHR47718">
    <property type="entry name" value="OS01G0519700 PROTEIN"/>
    <property type="match status" value="1"/>
</dbReference>
<name>A0AAW1HBW3_SAPOF</name>
<gene>
    <name evidence="1" type="ORF">RND81_12G174400</name>
</gene>
<evidence type="ECO:0008006" key="3">
    <source>
        <dbReference type="Google" id="ProtNLM"/>
    </source>
</evidence>
<evidence type="ECO:0000313" key="1">
    <source>
        <dbReference type="EMBL" id="KAK9673543.1"/>
    </source>
</evidence>
<dbReference type="PANTHER" id="PTHR47718:SF13">
    <property type="entry name" value="OS09G0290500 PROTEIN"/>
    <property type="match status" value="1"/>
</dbReference>
<comment type="caution">
    <text evidence="1">The sequence shown here is derived from an EMBL/GenBank/DDBJ whole genome shotgun (WGS) entry which is preliminary data.</text>
</comment>
<keyword evidence="2" id="KW-1185">Reference proteome</keyword>